<proteinExistence type="predicted"/>
<accession>A0A8S2P1W7</accession>
<dbReference type="AlphaFoldDB" id="A0A8S2P1W7"/>
<evidence type="ECO:0000313" key="2">
    <source>
        <dbReference type="EMBL" id="CAF4031452.1"/>
    </source>
</evidence>
<reference evidence="2" key="1">
    <citation type="submission" date="2021-02" db="EMBL/GenBank/DDBJ databases">
        <authorList>
            <person name="Nowell W R."/>
        </authorList>
    </citation>
    <scope>NUCLEOTIDE SEQUENCE</scope>
</reference>
<name>A0A8S2P1W7_9BILA</name>
<evidence type="ECO:0000313" key="1">
    <source>
        <dbReference type="EMBL" id="CAF1223210.1"/>
    </source>
</evidence>
<dbReference type="EMBL" id="CAJOBA010036864">
    <property type="protein sequence ID" value="CAF4031452.1"/>
    <property type="molecule type" value="Genomic_DNA"/>
</dbReference>
<sequence>MSDELREKIPLGSSNVEETARRLYPGSKVKMAERNYLVVQHGTEAVKLEVTCALCSSIFTQEVKGLHFHEDEKLPVFRLVCPLGHSYPASLTDYDEGVDGAYIEFTSLTPKQVTIISEQIADHEAESFLDYFEAKIAPTPVPALALLLVERLRIGDGVTGKNRAQLEQVYTLMFQAVQAFAFECFKRAVERKPRALTKAMD</sequence>
<comment type="caution">
    <text evidence="2">The sequence shown here is derived from an EMBL/GenBank/DDBJ whole genome shotgun (WGS) entry which is preliminary data.</text>
</comment>
<organism evidence="2 3">
    <name type="scientific">Didymodactylos carnosus</name>
    <dbReference type="NCBI Taxonomy" id="1234261"/>
    <lineage>
        <taxon>Eukaryota</taxon>
        <taxon>Metazoa</taxon>
        <taxon>Spiralia</taxon>
        <taxon>Gnathifera</taxon>
        <taxon>Rotifera</taxon>
        <taxon>Eurotatoria</taxon>
        <taxon>Bdelloidea</taxon>
        <taxon>Philodinida</taxon>
        <taxon>Philodinidae</taxon>
        <taxon>Didymodactylos</taxon>
    </lineage>
</organism>
<dbReference type="Proteomes" id="UP000682733">
    <property type="component" value="Unassembled WGS sequence"/>
</dbReference>
<dbReference type="EMBL" id="CAJNOK010015326">
    <property type="protein sequence ID" value="CAF1223210.1"/>
    <property type="molecule type" value="Genomic_DNA"/>
</dbReference>
<evidence type="ECO:0000313" key="3">
    <source>
        <dbReference type="Proteomes" id="UP000682733"/>
    </source>
</evidence>
<gene>
    <name evidence="1" type="ORF">OVA965_LOCUS25021</name>
    <name evidence="2" type="ORF">TMI583_LOCUS25742</name>
</gene>
<dbReference type="Proteomes" id="UP000677228">
    <property type="component" value="Unassembled WGS sequence"/>
</dbReference>
<protein>
    <submittedName>
        <fullName evidence="2">Uncharacterized protein</fullName>
    </submittedName>
</protein>